<feature type="region of interest" description="Disordered" evidence="5">
    <location>
        <begin position="94"/>
        <end position="137"/>
    </location>
</feature>
<dbReference type="EMBL" id="CP148066">
    <property type="protein sequence ID" value="WXL28217.1"/>
    <property type="molecule type" value="Genomic_DNA"/>
</dbReference>
<keyword evidence="4" id="KW-0694">RNA-binding</keyword>
<evidence type="ECO:0000313" key="7">
    <source>
        <dbReference type="Proteomes" id="UP001460679"/>
    </source>
</evidence>
<dbReference type="Proteomes" id="UP001460679">
    <property type="component" value="Chromosome"/>
</dbReference>
<dbReference type="InterPro" id="IPR035980">
    <property type="entry name" value="Ribosomal_bS6_sf"/>
</dbReference>
<evidence type="ECO:0000256" key="2">
    <source>
        <dbReference type="ARBA" id="ARBA00035104"/>
    </source>
</evidence>
<accession>A0ABZ2RMK9</accession>
<organism evidence="6 7">
    <name type="scientific">[Mycoplasma] gypis</name>
    <dbReference type="NCBI Taxonomy" id="92404"/>
    <lineage>
        <taxon>Bacteria</taxon>
        <taxon>Bacillati</taxon>
        <taxon>Mycoplasmatota</taxon>
        <taxon>Mycoplasmoidales</taxon>
        <taxon>Metamycoplasmataceae</taxon>
        <taxon>Metamycoplasma</taxon>
    </lineage>
</organism>
<protein>
    <recommendedName>
        <fullName evidence="3 4">Small ribosomal subunit protein bS6</fullName>
    </recommendedName>
</protein>
<feature type="compositionally biased region" description="Basic and acidic residues" evidence="5">
    <location>
        <begin position="112"/>
        <end position="137"/>
    </location>
</feature>
<evidence type="ECO:0000256" key="4">
    <source>
        <dbReference type="HAMAP-Rule" id="MF_00360"/>
    </source>
</evidence>
<gene>
    <name evidence="4 6" type="primary">rpsF</name>
    <name evidence="6" type="ORF">WG616_02490</name>
</gene>
<dbReference type="PANTHER" id="PTHR21011:SF1">
    <property type="entry name" value="SMALL RIBOSOMAL SUBUNIT PROTEIN BS6M"/>
    <property type="match status" value="1"/>
</dbReference>
<dbReference type="RefSeq" id="WP_205498245.1">
    <property type="nucleotide sequence ID" value="NZ_CP148066.1"/>
</dbReference>
<dbReference type="InterPro" id="IPR020814">
    <property type="entry name" value="Ribosomal_S6_plastid/chlpt"/>
</dbReference>
<dbReference type="GO" id="GO:0005840">
    <property type="term" value="C:ribosome"/>
    <property type="evidence" value="ECO:0007669"/>
    <property type="project" value="UniProtKB-KW"/>
</dbReference>
<proteinExistence type="inferred from homology"/>
<keyword evidence="4 6" id="KW-0689">Ribosomal protein</keyword>
<evidence type="ECO:0000256" key="3">
    <source>
        <dbReference type="ARBA" id="ARBA00035294"/>
    </source>
</evidence>
<name>A0ABZ2RMK9_9BACT</name>
<dbReference type="InterPro" id="IPR000529">
    <property type="entry name" value="Ribosomal_bS6"/>
</dbReference>
<dbReference type="PANTHER" id="PTHR21011">
    <property type="entry name" value="MITOCHONDRIAL 28S RIBOSOMAL PROTEIN S6"/>
    <property type="match status" value="1"/>
</dbReference>
<evidence type="ECO:0000256" key="1">
    <source>
        <dbReference type="ARBA" id="ARBA00009512"/>
    </source>
</evidence>
<keyword evidence="7" id="KW-1185">Reference proteome</keyword>
<keyword evidence="4" id="KW-0687">Ribonucleoprotein</keyword>
<feature type="compositionally biased region" description="Basic residues" evidence="5">
    <location>
        <begin position="100"/>
        <end position="111"/>
    </location>
</feature>
<dbReference type="InterPro" id="IPR014717">
    <property type="entry name" value="Transl_elong_EF1B/ribsomal_bS6"/>
</dbReference>
<comment type="similarity">
    <text evidence="1 4">Belongs to the bacterial ribosomal protein bS6 family.</text>
</comment>
<comment type="function">
    <text evidence="2 4">Binds together with bS18 to 16S ribosomal RNA.</text>
</comment>
<reference evidence="6" key="1">
    <citation type="submission" date="2024-03" db="EMBL/GenBank/DDBJ databases">
        <title>Complete genome sequence of Mycoplasma gypis type strain B1/T1.</title>
        <authorList>
            <person name="Spergser J."/>
        </authorList>
    </citation>
    <scope>NUCLEOTIDE SEQUENCE [LARGE SCALE GENOMIC DNA]</scope>
    <source>
        <strain evidence="6">B1/T1</strain>
    </source>
</reference>
<keyword evidence="4" id="KW-0699">rRNA-binding</keyword>
<dbReference type="SUPFAM" id="SSF54995">
    <property type="entry name" value="Ribosomal protein S6"/>
    <property type="match status" value="1"/>
</dbReference>
<dbReference type="NCBIfam" id="TIGR00166">
    <property type="entry name" value="S6"/>
    <property type="match status" value="1"/>
</dbReference>
<dbReference type="Gene3D" id="3.30.70.60">
    <property type="match status" value="1"/>
</dbReference>
<evidence type="ECO:0000256" key="5">
    <source>
        <dbReference type="SAM" id="MobiDB-lite"/>
    </source>
</evidence>
<evidence type="ECO:0000313" key="6">
    <source>
        <dbReference type="EMBL" id="WXL28217.1"/>
    </source>
</evidence>
<dbReference type="HAMAP" id="MF_00360">
    <property type="entry name" value="Ribosomal_bS6"/>
    <property type="match status" value="1"/>
</dbReference>
<dbReference type="CDD" id="cd00473">
    <property type="entry name" value="bS6"/>
    <property type="match status" value="1"/>
</dbReference>
<dbReference type="Pfam" id="PF01250">
    <property type="entry name" value="Ribosomal_S6"/>
    <property type="match status" value="1"/>
</dbReference>
<sequence>MAKYEIMLILSSTANESVATDLLKDVFAQKADVKKLEETQLAYPIKKQTTAQYFLVNLEAAAEEVKEFGRRANLVKEVLRTLVINLDTEKALQRKEKNNRFKKNAKARKSDRKPQQRDGQTREYKPRKEYKAEKDAE</sequence>